<evidence type="ECO:0000313" key="1">
    <source>
        <dbReference type="EMBL" id="KAJ8884250.1"/>
    </source>
</evidence>
<name>A0ABQ9HIT7_9NEOP</name>
<organism evidence="1 2">
    <name type="scientific">Dryococelus australis</name>
    <dbReference type="NCBI Taxonomy" id="614101"/>
    <lineage>
        <taxon>Eukaryota</taxon>
        <taxon>Metazoa</taxon>
        <taxon>Ecdysozoa</taxon>
        <taxon>Arthropoda</taxon>
        <taxon>Hexapoda</taxon>
        <taxon>Insecta</taxon>
        <taxon>Pterygota</taxon>
        <taxon>Neoptera</taxon>
        <taxon>Polyneoptera</taxon>
        <taxon>Phasmatodea</taxon>
        <taxon>Verophasmatodea</taxon>
        <taxon>Anareolatae</taxon>
        <taxon>Phasmatidae</taxon>
        <taxon>Eurycanthinae</taxon>
        <taxon>Dryococelus</taxon>
    </lineage>
</organism>
<evidence type="ECO:0000313" key="2">
    <source>
        <dbReference type="Proteomes" id="UP001159363"/>
    </source>
</evidence>
<sequence length="655" mass="74048">MKLYAFNVEKLRKLNTISVYTRQKDKSKYINHILLERASEKQSGDTYKTRYDRVKRCQEHKINIKVSERVNVDVFAQNKRLCPQYSQTQFLISRFDSVVDFRNRKLSSLIDCSKAVPFNSKIFVSDSSLHHPTFSKPYSFVYEKKIGWGCLGAWPFVLREYVYVDALGRLNVYFTFPAPLHPFIYGFIGITGSNFTFPAPLHSSSNWRSGRSSVMSSVLALLCVFLVLAENSRRTTTAEQQEAVILTVVILDCDTASPCSPSHSHAGVLGKLNTMSAYTRQKANSNYINRIRLERAPQKQSSDTHKTPYDRVKRCRERKINTAKPNFFWAWVMGLYRDKPVLYPLHHKDNTYRSQQDCLSEFSKFGAKASCLLVSNILSPKEMVSPTSILQNVARVYLMTSPFQVHAKDVWVKSSVTVKREFRCSRISLALRDDEAFNALIRVALMVSLRLCLASGNYLQTGRKLTRVRHDIDDELELMTTTCVEQHDSRLKELEVKQLPMEHCTRLYNSWKAQYSVGMQVSSTSLALVLCSLSFELTDKGVSQPFFGFRHPASSGTMPTYEHPGVTRPGIEPGSPRDSPIHPSVLFQRSSVLTSTTLIGSQDLADVVVVVCVDVSLARGTSADCHCLHASEDITAARYLSSPSPFSTDHATLSI</sequence>
<dbReference type="Proteomes" id="UP001159363">
    <property type="component" value="Chromosome 4"/>
</dbReference>
<protein>
    <submittedName>
        <fullName evidence="1">Uncharacterized protein</fullName>
    </submittedName>
</protein>
<reference evidence="1 2" key="1">
    <citation type="submission" date="2023-02" db="EMBL/GenBank/DDBJ databases">
        <title>LHISI_Scaffold_Assembly.</title>
        <authorList>
            <person name="Stuart O.P."/>
            <person name="Cleave R."/>
            <person name="Magrath M.J.L."/>
            <person name="Mikheyev A.S."/>
        </authorList>
    </citation>
    <scope>NUCLEOTIDE SEQUENCE [LARGE SCALE GENOMIC DNA]</scope>
    <source>
        <strain evidence="1">Daus_M_001</strain>
        <tissue evidence="1">Leg muscle</tissue>
    </source>
</reference>
<comment type="caution">
    <text evidence="1">The sequence shown here is derived from an EMBL/GenBank/DDBJ whole genome shotgun (WGS) entry which is preliminary data.</text>
</comment>
<accession>A0ABQ9HIT7</accession>
<dbReference type="EMBL" id="JARBHB010000005">
    <property type="protein sequence ID" value="KAJ8884250.1"/>
    <property type="molecule type" value="Genomic_DNA"/>
</dbReference>
<keyword evidence="2" id="KW-1185">Reference proteome</keyword>
<proteinExistence type="predicted"/>
<gene>
    <name evidence="1" type="ORF">PR048_016107</name>
</gene>